<reference evidence="2" key="1">
    <citation type="journal article" date="2017" name="Nat. Ecol. Evol.">
        <title>Genome expansion and lineage-specific genetic innovations in the forest pathogenic fungi Armillaria.</title>
        <authorList>
            <person name="Sipos G."/>
            <person name="Prasanna A.N."/>
            <person name="Walter M.C."/>
            <person name="O'Connor E."/>
            <person name="Balint B."/>
            <person name="Krizsan K."/>
            <person name="Kiss B."/>
            <person name="Hess J."/>
            <person name="Varga T."/>
            <person name="Slot J."/>
            <person name="Riley R."/>
            <person name="Boka B."/>
            <person name="Rigling D."/>
            <person name="Barry K."/>
            <person name="Lee J."/>
            <person name="Mihaltcheva S."/>
            <person name="LaButti K."/>
            <person name="Lipzen A."/>
            <person name="Waldron R."/>
            <person name="Moloney N.M."/>
            <person name="Sperisen C."/>
            <person name="Kredics L."/>
            <person name="Vagvoelgyi C."/>
            <person name="Patrignani A."/>
            <person name="Fitzpatrick D."/>
            <person name="Nagy I."/>
            <person name="Doyle S."/>
            <person name="Anderson J.B."/>
            <person name="Grigoriev I.V."/>
            <person name="Gueldener U."/>
            <person name="Muensterkoetter M."/>
            <person name="Nagy L.G."/>
        </authorList>
    </citation>
    <scope>NUCLEOTIDE SEQUENCE [LARGE SCALE GENOMIC DNA]</scope>
    <source>
        <strain evidence="2">28-4</strain>
    </source>
</reference>
<protein>
    <submittedName>
        <fullName evidence="1">Uncharacterized protein</fullName>
    </submittedName>
</protein>
<organism evidence="1 2">
    <name type="scientific">Armillaria solidipes</name>
    <dbReference type="NCBI Taxonomy" id="1076256"/>
    <lineage>
        <taxon>Eukaryota</taxon>
        <taxon>Fungi</taxon>
        <taxon>Dikarya</taxon>
        <taxon>Basidiomycota</taxon>
        <taxon>Agaricomycotina</taxon>
        <taxon>Agaricomycetes</taxon>
        <taxon>Agaricomycetidae</taxon>
        <taxon>Agaricales</taxon>
        <taxon>Marasmiineae</taxon>
        <taxon>Physalacriaceae</taxon>
        <taxon>Armillaria</taxon>
    </lineage>
</organism>
<evidence type="ECO:0000313" key="1">
    <source>
        <dbReference type="EMBL" id="PBK64175.1"/>
    </source>
</evidence>
<dbReference type="Proteomes" id="UP000218334">
    <property type="component" value="Unassembled WGS sequence"/>
</dbReference>
<dbReference type="EMBL" id="KZ293453">
    <property type="protein sequence ID" value="PBK64175.1"/>
    <property type="molecule type" value="Genomic_DNA"/>
</dbReference>
<accession>A0A2H3AZW5</accession>
<dbReference type="AlphaFoldDB" id="A0A2H3AZW5"/>
<name>A0A2H3AZW5_9AGAR</name>
<keyword evidence="2" id="KW-1185">Reference proteome</keyword>
<sequence>MFLVDLRIRFAIFRPQICWFRDKHSWKLAADGFAVESPVSSWFFDRCTISALLIRERSSSIIAQQVLDNEKGHAESSDEGHDAPKPTGLKGLYYNPITHLVAMLRFVHLMGPGSMSYGLYIKSSLRATVNLYRDHLGAFRFIFSRLDINTSTKPIQQDHHHVPRVVSLVFSVSGPASDDNEWDILKWLPLSFKLVPGTRSGDSRFVSKV</sequence>
<gene>
    <name evidence="1" type="ORF">ARMSODRAFT_1088109</name>
</gene>
<evidence type="ECO:0000313" key="2">
    <source>
        <dbReference type="Proteomes" id="UP000218334"/>
    </source>
</evidence>
<proteinExistence type="predicted"/>